<proteinExistence type="inferred from homology"/>
<evidence type="ECO:0000313" key="3">
    <source>
        <dbReference type="Proteomes" id="UP000001029"/>
    </source>
</evidence>
<keyword evidence="3" id="KW-1185">Reference proteome</keyword>
<dbReference type="InterPro" id="IPR042106">
    <property type="entry name" value="Nuo/plastoQ_OxRdtase_6_NuoJ"/>
</dbReference>
<reference evidence="2 3" key="1">
    <citation type="journal article" date="2009" name="Appl. Environ. Microbiol.">
        <title>Genomic analysis of 'Elusimicrobium minutum,' the first cultivated representative of the phylum 'Elusimicrobia' (formerly termite group 1).</title>
        <authorList>
            <person name="Herlemann D.P.R."/>
            <person name="Geissinger O."/>
            <person name="Ikeda-Ohtsubo W."/>
            <person name="Kunin V."/>
            <person name="Sun H."/>
            <person name="Lapidus A."/>
            <person name="Hugenholtz P."/>
            <person name="Brune A."/>
        </authorList>
    </citation>
    <scope>NUCLEOTIDE SEQUENCE [LARGE SCALE GENOMIC DNA]</scope>
    <source>
        <strain evidence="2 3">Pei191</strain>
    </source>
</reference>
<dbReference type="OrthoDB" id="9620393at2"/>
<keyword evidence="1" id="KW-0812">Transmembrane</keyword>
<dbReference type="AlphaFoldDB" id="B2KDU1"/>
<dbReference type="Proteomes" id="UP000001029">
    <property type="component" value="Chromosome"/>
</dbReference>
<accession>B2KDU1</accession>
<dbReference type="Gene3D" id="1.20.120.1200">
    <property type="entry name" value="NADH-ubiquinone/plastoquinone oxidoreductase chain 6, subunit NuoJ"/>
    <property type="match status" value="1"/>
</dbReference>
<comment type="catalytic activity">
    <reaction evidence="1">
        <text>a quinone + NADH + 5 H(+)(in) = a quinol + NAD(+) + 4 H(+)(out)</text>
        <dbReference type="Rhea" id="RHEA:57888"/>
        <dbReference type="ChEBI" id="CHEBI:15378"/>
        <dbReference type="ChEBI" id="CHEBI:24646"/>
        <dbReference type="ChEBI" id="CHEBI:57540"/>
        <dbReference type="ChEBI" id="CHEBI:57945"/>
        <dbReference type="ChEBI" id="CHEBI:132124"/>
    </reaction>
</comment>
<comment type="function">
    <text evidence="1">NDH-1 shuttles electrons from NADH, via FMN and iron-sulfur (Fe-S) centers, to quinones in the respiratory chain. Couples the redox reaction to proton translocation (for every two electrons transferred, four hydrogen ions are translocated across the cytoplasmic membrane), and thus conserves the redox energy in a proton gradient.</text>
</comment>
<keyword evidence="1" id="KW-0874">Quinone</keyword>
<keyword evidence="1" id="KW-1003">Cell membrane</keyword>
<gene>
    <name evidence="2" type="ordered locus">Emin_1135</name>
</gene>
<organism evidence="2 3">
    <name type="scientific">Elusimicrobium minutum (strain Pei191)</name>
    <dbReference type="NCBI Taxonomy" id="445932"/>
    <lineage>
        <taxon>Bacteria</taxon>
        <taxon>Pseudomonadati</taxon>
        <taxon>Elusimicrobiota</taxon>
        <taxon>Elusimicrobia</taxon>
        <taxon>Elusimicrobiales</taxon>
        <taxon>Elusimicrobiaceae</taxon>
        <taxon>Elusimicrobium</taxon>
    </lineage>
</organism>
<dbReference type="STRING" id="445932.Emin_1135"/>
<dbReference type="HOGENOM" id="CLU_1625509_0_0_0"/>
<sequence length="161" mass="17629">MTLHLLILTGLVGTALFAAISRNFIYAAMWLALLSATLTGVMFSMGAPWAGVFELSVCSGLITVLFASTASLLGADSKYARNERKFMRFLPLGLFLFGVVLWFISFPYSDAIKPNTVADMEPMLVGDIIWSLRYKDLIAQICIFVAGVLMVKTFFGGKGHE</sequence>
<dbReference type="GO" id="GO:0008137">
    <property type="term" value="F:NADH dehydrogenase (ubiquinone) activity"/>
    <property type="evidence" value="ECO:0007669"/>
    <property type="project" value="UniProtKB-UniRule"/>
</dbReference>
<keyword evidence="1" id="KW-0520">NAD</keyword>
<dbReference type="RefSeq" id="WP_012415302.1">
    <property type="nucleotide sequence ID" value="NC_010644.1"/>
</dbReference>
<name>B2KDU1_ELUMP</name>
<dbReference type="GO" id="GO:0048038">
    <property type="term" value="F:quinone binding"/>
    <property type="evidence" value="ECO:0007669"/>
    <property type="project" value="UniProtKB-UniRule"/>
</dbReference>
<feature type="transmembrane region" description="Helical" evidence="1">
    <location>
        <begin position="137"/>
        <end position="155"/>
    </location>
</feature>
<dbReference type="InterPro" id="IPR001457">
    <property type="entry name" value="NADH_UbQ/plastoQ_OxRdtase_su6"/>
</dbReference>
<comment type="similarity">
    <text evidence="1">Belongs to the complex I subunit 6 family.</text>
</comment>
<feature type="transmembrane region" description="Helical" evidence="1">
    <location>
        <begin position="86"/>
        <end position="104"/>
    </location>
</feature>
<comment type="caution">
    <text evidence="1">Lacks conserved residue(s) required for the propagation of feature annotation.</text>
</comment>
<keyword evidence="2" id="KW-0830">Ubiquinone</keyword>
<evidence type="ECO:0000313" key="2">
    <source>
        <dbReference type="EMBL" id="ACC98687.1"/>
    </source>
</evidence>
<dbReference type="Pfam" id="PF00499">
    <property type="entry name" value="Oxidored_q3"/>
    <property type="match status" value="1"/>
</dbReference>
<dbReference type="GO" id="GO:0005886">
    <property type="term" value="C:plasma membrane"/>
    <property type="evidence" value="ECO:0007669"/>
    <property type="project" value="UniProtKB-SubCell"/>
</dbReference>
<dbReference type="KEGG" id="emi:Emin_1135"/>
<dbReference type="EMBL" id="CP001055">
    <property type="protein sequence ID" value="ACC98687.1"/>
    <property type="molecule type" value="Genomic_DNA"/>
</dbReference>
<feature type="transmembrane region" description="Helical" evidence="1">
    <location>
        <begin position="51"/>
        <end position="74"/>
    </location>
</feature>
<comment type="subcellular location">
    <subcellularLocation>
        <location evidence="1">Cell membrane</location>
        <topology evidence="1">Multi-pass membrane protein</topology>
    </subcellularLocation>
</comment>
<evidence type="ECO:0000256" key="1">
    <source>
        <dbReference type="RuleBase" id="RU004429"/>
    </source>
</evidence>
<dbReference type="EC" id="7.1.1.-" evidence="1"/>
<protein>
    <recommendedName>
        <fullName evidence="1">NADH-quinone oxidoreductase subunit J</fullName>
        <ecNumber evidence="1">7.1.1.-</ecNumber>
    </recommendedName>
</protein>
<keyword evidence="1" id="KW-0472">Membrane</keyword>
<keyword evidence="1" id="KW-1133">Transmembrane helix</keyword>